<sequence length="81" mass="8986">MIEKIGFPLVLFSMLTIVLVETGIWTSGIVITIGLNLAILLVLIQIIAILYGFTKSLTIFNKAQRHPHYSTARTASINKED</sequence>
<reference evidence="1" key="1">
    <citation type="submission" date="2018-09" db="EMBL/GenBank/DDBJ databases">
        <title>A genomic encyclopedia of anaerobic methanotrophic archaea.</title>
        <authorList>
            <person name="Skennerton C.T."/>
            <person name="Chadwick G.L."/>
            <person name="Laso-Perez R."/>
            <person name="Leu A.O."/>
            <person name="Speth D.R."/>
            <person name="Yu H."/>
            <person name="Morgan-Lang C."/>
            <person name="Hatzenpichler R."/>
            <person name="Goudeau D."/>
            <person name="Malmstrom R."/>
            <person name="Woyke T."/>
            <person name="Hallam S."/>
            <person name="Tyson G.W."/>
            <person name="Wegener G."/>
            <person name="Boetius A."/>
            <person name="Orphan V.J."/>
        </authorList>
    </citation>
    <scope>NUCLEOTIDE SEQUENCE</scope>
    <source>
        <strain evidence="1">CONS3730D10UFb2</strain>
    </source>
</reference>
<proteinExistence type="predicted"/>
<gene>
    <name evidence="1" type="ORF">C5S46_02520</name>
</gene>
<dbReference type="Proteomes" id="UP000315423">
    <property type="component" value="Unassembled WGS sequence"/>
</dbReference>
<accession>A0AC61SBP1</accession>
<organism evidence="1 2">
    <name type="scientific">Candidatus Methanomarinus sp</name>
    <dbReference type="NCBI Taxonomy" id="3386244"/>
    <lineage>
        <taxon>Archaea</taxon>
        <taxon>Methanobacteriati</taxon>
        <taxon>Methanobacteriota</taxon>
        <taxon>Stenosarchaea group</taxon>
        <taxon>Methanomicrobia</taxon>
        <taxon>Methanosarcinales</taxon>
        <taxon>ANME-2 cluster</taxon>
        <taxon>Candidatus Methanocomedenaceae</taxon>
        <taxon>Candidatus Methanomarinus</taxon>
    </lineage>
</organism>
<evidence type="ECO:0000313" key="2">
    <source>
        <dbReference type="Proteomes" id="UP000315423"/>
    </source>
</evidence>
<name>A0AC61SBP1_9EURY</name>
<dbReference type="EMBL" id="QYBA01000081">
    <property type="protein sequence ID" value="TKY92069.1"/>
    <property type="molecule type" value="Genomic_DNA"/>
</dbReference>
<comment type="caution">
    <text evidence="1">The sequence shown here is derived from an EMBL/GenBank/DDBJ whole genome shotgun (WGS) entry which is preliminary data.</text>
</comment>
<evidence type="ECO:0000313" key="1">
    <source>
        <dbReference type="EMBL" id="TKY92069.1"/>
    </source>
</evidence>
<protein>
    <submittedName>
        <fullName evidence="1">Uncharacterized protein</fullName>
    </submittedName>
</protein>